<gene>
    <name evidence="1" type="ORF">AVEN_172962_1</name>
</gene>
<protein>
    <submittedName>
        <fullName evidence="1">Uncharacterized protein</fullName>
    </submittedName>
</protein>
<reference evidence="1 2" key="1">
    <citation type="journal article" date="2019" name="Sci. Rep.">
        <title>Orb-weaving spider Araneus ventricosus genome elucidates the spidroin gene catalogue.</title>
        <authorList>
            <person name="Kono N."/>
            <person name="Nakamura H."/>
            <person name="Ohtoshi R."/>
            <person name="Moran D.A.P."/>
            <person name="Shinohara A."/>
            <person name="Yoshida Y."/>
            <person name="Fujiwara M."/>
            <person name="Mori M."/>
            <person name="Tomita M."/>
            <person name="Arakawa K."/>
        </authorList>
    </citation>
    <scope>NUCLEOTIDE SEQUENCE [LARGE SCALE GENOMIC DNA]</scope>
</reference>
<dbReference type="EMBL" id="BGPR01001097">
    <property type="protein sequence ID" value="GBM45343.1"/>
    <property type="molecule type" value="Genomic_DNA"/>
</dbReference>
<dbReference type="AlphaFoldDB" id="A0A4Y2FVL9"/>
<organism evidence="1 2">
    <name type="scientific">Araneus ventricosus</name>
    <name type="common">Orbweaver spider</name>
    <name type="synonym">Epeira ventricosa</name>
    <dbReference type="NCBI Taxonomy" id="182803"/>
    <lineage>
        <taxon>Eukaryota</taxon>
        <taxon>Metazoa</taxon>
        <taxon>Ecdysozoa</taxon>
        <taxon>Arthropoda</taxon>
        <taxon>Chelicerata</taxon>
        <taxon>Arachnida</taxon>
        <taxon>Araneae</taxon>
        <taxon>Araneomorphae</taxon>
        <taxon>Entelegynae</taxon>
        <taxon>Araneoidea</taxon>
        <taxon>Araneidae</taxon>
        <taxon>Araneus</taxon>
    </lineage>
</organism>
<dbReference type="Proteomes" id="UP000499080">
    <property type="component" value="Unassembled WGS sequence"/>
</dbReference>
<proteinExistence type="predicted"/>
<sequence>MAKILGIRRAISDRRLSRPKTIMESVQKYVFKRNFKTSIIVEAILSPMTAPKSSSRGIVGPLNRSHSPDSTYVCSKFDFYLILSCHVKFDASNLKRNCCKLTRQNRHPLLQNEFAISSPRRK</sequence>
<evidence type="ECO:0000313" key="2">
    <source>
        <dbReference type="Proteomes" id="UP000499080"/>
    </source>
</evidence>
<name>A0A4Y2FVL9_ARAVE</name>
<accession>A0A4Y2FVL9</accession>
<keyword evidence="2" id="KW-1185">Reference proteome</keyword>
<comment type="caution">
    <text evidence="1">The sequence shown here is derived from an EMBL/GenBank/DDBJ whole genome shotgun (WGS) entry which is preliminary data.</text>
</comment>
<evidence type="ECO:0000313" key="1">
    <source>
        <dbReference type="EMBL" id="GBM45343.1"/>
    </source>
</evidence>